<name>A0ABV7FM57_9ALTE</name>
<dbReference type="Pfam" id="PF01663">
    <property type="entry name" value="Phosphodiest"/>
    <property type="match status" value="1"/>
</dbReference>
<dbReference type="InterPro" id="IPR002591">
    <property type="entry name" value="Phosphodiest/P_Trfase"/>
</dbReference>
<dbReference type="Gene3D" id="3.40.720.10">
    <property type="entry name" value="Alkaline Phosphatase, subunit A"/>
    <property type="match status" value="1"/>
</dbReference>
<dbReference type="Proteomes" id="UP001595478">
    <property type="component" value="Unassembled WGS sequence"/>
</dbReference>
<comment type="caution">
    <text evidence="1">The sequence shown here is derived from an EMBL/GenBank/DDBJ whole genome shotgun (WGS) entry which is preliminary data.</text>
</comment>
<evidence type="ECO:0000313" key="1">
    <source>
        <dbReference type="EMBL" id="MFC3121399.1"/>
    </source>
</evidence>
<gene>
    <name evidence="1" type="ORF">ACFOHL_07180</name>
</gene>
<accession>A0ABV7FM57</accession>
<protein>
    <submittedName>
        <fullName evidence="1">Alkaline phosphatase family protein</fullName>
    </submittedName>
</protein>
<dbReference type="PANTHER" id="PTHR10151:SF120">
    <property type="entry name" value="BIS(5'-ADENOSYL)-TRIPHOSPHATASE"/>
    <property type="match status" value="1"/>
</dbReference>
<reference evidence="2" key="1">
    <citation type="journal article" date="2019" name="Int. J. Syst. Evol. Microbiol.">
        <title>The Global Catalogue of Microorganisms (GCM) 10K type strain sequencing project: providing services to taxonomists for standard genome sequencing and annotation.</title>
        <authorList>
            <consortium name="The Broad Institute Genomics Platform"/>
            <consortium name="The Broad Institute Genome Sequencing Center for Infectious Disease"/>
            <person name="Wu L."/>
            <person name="Ma J."/>
        </authorList>
    </citation>
    <scope>NUCLEOTIDE SEQUENCE [LARGE SCALE GENOMIC DNA]</scope>
    <source>
        <strain evidence="2">KCTC 52473</strain>
    </source>
</reference>
<evidence type="ECO:0000313" key="2">
    <source>
        <dbReference type="Proteomes" id="UP001595478"/>
    </source>
</evidence>
<organism evidence="1 2">
    <name type="scientific">Agaribacter flavus</name>
    <dbReference type="NCBI Taxonomy" id="1902781"/>
    <lineage>
        <taxon>Bacteria</taxon>
        <taxon>Pseudomonadati</taxon>
        <taxon>Pseudomonadota</taxon>
        <taxon>Gammaproteobacteria</taxon>
        <taxon>Alteromonadales</taxon>
        <taxon>Alteromonadaceae</taxon>
        <taxon>Agaribacter</taxon>
    </lineage>
</organism>
<dbReference type="RefSeq" id="WP_376919536.1">
    <property type="nucleotide sequence ID" value="NZ_JBHRSW010000010.1"/>
</dbReference>
<dbReference type="SUPFAM" id="SSF53649">
    <property type="entry name" value="Alkaline phosphatase-like"/>
    <property type="match status" value="1"/>
</dbReference>
<dbReference type="PANTHER" id="PTHR10151">
    <property type="entry name" value="ECTONUCLEOTIDE PYROPHOSPHATASE/PHOSPHODIESTERASE"/>
    <property type="match status" value="1"/>
</dbReference>
<dbReference type="EMBL" id="JBHRSW010000010">
    <property type="protein sequence ID" value="MFC3121399.1"/>
    <property type="molecule type" value="Genomic_DNA"/>
</dbReference>
<proteinExistence type="predicted"/>
<sequence>MNDATRTKSVTQPLAVLNIVGLSPYMLGENTPNINKLLEHGYQSHALLTEFPAVTTTAQAAMLTGKQASSHGIVGNGWYFRDLAEVGFWKQSNELVQANKVWDELKALMPDIKVSKLFWWYNMYANVDSSITPRPHYLADGNKIFDLYSSPNGLHQDIEREIGTFPFFNFWGPKAGIGASEWIGKAAIKEFEKNRPDLQLVYLPHLDYCLQKLGPNHPSIAQEIRAIDKVVGSIIEAYEKYNVAFLLVSEYGITEVKQAVHINKILRRAGYIQVRETRISANKVIENIDCGASSAFAVSDHQCAHIYFNQKSQQDAEKIEAVKTLLMSTQGVDKVLDKVEQEALGLRHERSGDLVAISKADAWFTYYFWLDDQKAPEFAKTVDIHRKVGYDPCEMFVDPDIRFPLLHIAGRVLKKKLGFRYLMDVTPLKPELVKGSHGRVTDDPNNGAILVAKEHLLSPDKQYKQTDVFDLIKRHFVAM</sequence>
<dbReference type="InterPro" id="IPR017850">
    <property type="entry name" value="Alkaline_phosphatase_core_sf"/>
</dbReference>
<keyword evidence="2" id="KW-1185">Reference proteome</keyword>